<comment type="caution">
    <text evidence="9">The sequence shown here is derived from an EMBL/GenBank/DDBJ whole genome shotgun (WGS) entry which is preliminary data.</text>
</comment>
<keyword evidence="6 7" id="KW-0472">Membrane</keyword>
<dbReference type="Pfam" id="PF25019">
    <property type="entry name" value="LRR_R13L1-DRL21"/>
    <property type="match status" value="1"/>
</dbReference>
<evidence type="ECO:0000256" key="6">
    <source>
        <dbReference type="ARBA" id="ARBA00023136"/>
    </source>
</evidence>
<keyword evidence="10" id="KW-1185">Reference proteome</keyword>
<evidence type="ECO:0000256" key="5">
    <source>
        <dbReference type="ARBA" id="ARBA00022989"/>
    </source>
</evidence>
<dbReference type="GO" id="GO:0016020">
    <property type="term" value="C:membrane"/>
    <property type="evidence" value="ECO:0007669"/>
    <property type="project" value="UniProtKB-SubCell"/>
</dbReference>
<dbReference type="GO" id="GO:0005524">
    <property type="term" value="F:ATP binding"/>
    <property type="evidence" value="ECO:0007669"/>
    <property type="project" value="InterPro"/>
</dbReference>
<dbReference type="EMBL" id="JBEDUW010000005">
    <property type="protein sequence ID" value="KAK9930210.1"/>
    <property type="molecule type" value="Genomic_DNA"/>
</dbReference>
<dbReference type="InterPro" id="IPR011009">
    <property type="entry name" value="Kinase-like_dom_sf"/>
</dbReference>
<keyword evidence="5 7" id="KW-1133">Transmembrane helix</keyword>
<dbReference type="InterPro" id="IPR001611">
    <property type="entry name" value="Leu-rich_rpt"/>
</dbReference>
<proteinExistence type="predicted"/>
<dbReference type="Gene3D" id="3.80.10.10">
    <property type="entry name" value="Ribonuclease Inhibitor"/>
    <property type="match status" value="2"/>
</dbReference>
<dbReference type="PANTHER" id="PTHR47186">
    <property type="entry name" value="LEUCINE-RICH REPEAT-CONTAINING PROTEIN 57"/>
    <property type="match status" value="1"/>
</dbReference>
<keyword evidence="4" id="KW-0677">Repeat</keyword>
<dbReference type="InterPro" id="IPR056789">
    <property type="entry name" value="LRR_R13L1-DRL21"/>
</dbReference>
<dbReference type="Pfam" id="PF00069">
    <property type="entry name" value="Pkinase"/>
    <property type="match status" value="1"/>
</dbReference>
<evidence type="ECO:0000256" key="4">
    <source>
        <dbReference type="ARBA" id="ARBA00022737"/>
    </source>
</evidence>
<organism evidence="9 10">
    <name type="scientific">Rubus argutus</name>
    <name type="common">Southern blackberry</name>
    <dbReference type="NCBI Taxonomy" id="59490"/>
    <lineage>
        <taxon>Eukaryota</taxon>
        <taxon>Viridiplantae</taxon>
        <taxon>Streptophyta</taxon>
        <taxon>Embryophyta</taxon>
        <taxon>Tracheophyta</taxon>
        <taxon>Spermatophyta</taxon>
        <taxon>Magnoliopsida</taxon>
        <taxon>eudicotyledons</taxon>
        <taxon>Gunneridae</taxon>
        <taxon>Pentapetalae</taxon>
        <taxon>rosids</taxon>
        <taxon>fabids</taxon>
        <taxon>Rosales</taxon>
        <taxon>Rosaceae</taxon>
        <taxon>Rosoideae</taxon>
        <taxon>Rosoideae incertae sedis</taxon>
        <taxon>Rubus</taxon>
    </lineage>
</organism>
<feature type="domain" description="Protein kinase" evidence="8">
    <location>
        <begin position="530"/>
        <end position="732"/>
    </location>
</feature>
<dbReference type="GO" id="GO:0004672">
    <property type="term" value="F:protein kinase activity"/>
    <property type="evidence" value="ECO:0007669"/>
    <property type="project" value="InterPro"/>
</dbReference>
<reference evidence="9 10" key="1">
    <citation type="journal article" date="2023" name="G3 (Bethesda)">
        <title>A chromosome-length genome assembly and annotation of blackberry (Rubus argutus, cv. 'Hillquist').</title>
        <authorList>
            <person name="Bruna T."/>
            <person name="Aryal R."/>
            <person name="Dudchenko O."/>
            <person name="Sargent D.J."/>
            <person name="Mead D."/>
            <person name="Buti M."/>
            <person name="Cavallini A."/>
            <person name="Hytonen T."/>
            <person name="Andres J."/>
            <person name="Pham M."/>
            <person name="Weisz D."/>
            <person name="Mascagni F."/>
            <person name="Usai G."/>
            <person name="Natali L."/>
            <person name="Bassil N."/>
            <person name="Fernandez G.E."/>
            <person name="Lomsadze A."/>
            <person name="Armour M."/>
            <person name="Olukolu B."/>
            <person name="Poorten T."/>
            <person name="Britton C."/>
            <person name="Davik J."/>
            <person name="Ashrafi H."/>
            <person name="Aiden E.L."/>
            <person name="Borodovsky M."/>
            <person name="Worthington M."/>
        </authorList>
    </citation>
    <scope>NUCLEOTIDE SEQUENCE [LARGE SCALE GENOMIC DNA]</scope>
    <source>
        <strain evidence="9">PI 553951</strain>
    </source>
</reference>
<gene>
    <name evidence="9" type="ORF">M0R45_027257</name>
</gene>
<accession>A0AAW1X3J9</accession>
<dbReference type="AlphaFoldDB" id="A0AAW1X3J9"/>
<protein>
    <recommendedName>
        <fullName evidence="8">Protein kinase domain-containing protein</fullName>
    </recommendedName>
</protein>
<dbReference type="SUPFAM" id="SSF56112">
    <property type="entry name" value="Protein kinase-like (PK-like)"/>
    <property type="match status" value="1"/>
</dbReference>
<evidence type="ECO:0000256" key="2">
    <source>
        <dbReference type="ARBA" id="ARBA00022614"/>
    </source>
</evidence>
<dbReference type="Proteomes" id="UP001457282">
    <property type="component" value="Unassembled WGS sequence"/>
</dbReference>
<evidence type="ECO:0000256" key="1">
    <source>
        <dbReference type="ARBA" id="ARBA00004370"/>
    </source>
</evidence>
<dbReference type="Pfam" id="PF13855">
    <property type="entry name" value="LRR_8"/>
    <property type="match status" value="1"/>
</dbReference>
<dbReference type="PROSITE" id="PS50011">
    <property type="entry name" value="PROTEIN_KINASE_DOM"/>
    <property type="match status" value="1"/>
</dbReference>
<sequence>MEDIGSAYFNSLHIIGLLVPSRCDSRVDFDSVFSVPTYNPSNILYKVNPVKLSELVNTTATGDYFAARDGNLDGALEMTHHLSLNCKDIDEMTFGILKNFKHLRTFILLSGHGSSIKHVPRDLFLGLKNLRTLNLSQTRISEVPSSIRNAKSLRYFDLSNTPITRLPESIDSLHHLQTIKLRGCVHFLQLPKGMKKLINLRHIDLDIIRQLRAMPPYLGNLTNLQSLSAFLVGREEGYRIGELKNLNDLRGVLRISRLENVSNKDEAEEAALIDKNCLQRLELRWSNVFTEKIEEQEKILECLRPHASLKELQIQHYAGSRLPTWISGSYFAELVVLTLYRCTNCEHLPSIGKLQMLKSLSIIEMNEVKEIDHQFLERGPVDPEFQAFPKLEILEIDIMFNLKKWKEVKLGDLPALIKLTMDSCPELDSLPSLSWLKSLKHLEFRRCPKLLSLPSDGLPTSLEYFIVIDCPELKEWCRKVEGEDWSKIYHVPSIWFDCEEASQKDVKNYIFYSFIDYVAFLISSSCARWQMLFRLEAFGSLPSVNSGQEEGDCFLCSQSDDSSISTTFVSTSHERKTRTVEMAFGLGGLAVIIFSIVVVLFVICFVFAKKKESELVLVHEFMPNGSLTKFLHRSFNAVVLSWKQRLNTTLGVASALAYKHSENQIILRDVKTSNIMLAADFNAKLMDFGPADGFQLLKPIFKVSGCWWVEVATGRMPVEDDGSVVVDWVWGL</sequence>
<name>A0AAW1X3J9_RUBAR</name>
<dbReference type="Gene3D" id="1.10.510.10">
    <property type="entry name" value="Transferase(Phosphotransferase) domain 1"/>
    <property type="match status" value="1"/>
</dbReference>
<dbReference type="SUPFAM" id="SSF52058">
    <property type="entry name" value="L domain-like"/>
    <property type="match status" value="1"/>
</dbReference>
<evidence type="ECO:0000259" key="8">
    <source>
        <dbReference type="PROSITE" id="PS50011"/>
    </source>
</evidence>
<dbReference type="PANTHER" id="PTHR47186:SF24">
    <property type="entry name" value="DISEASE RESISTANCE RPP13-LIKE PROTEIN 1"/>
    <property type="match status" value="1"/>
</dbReference>
<comment type="subcellular location">
    <subcellularLocation>
        <location evidence="1">Membrane</location>
    </subcellularLocation>
</comment>
<dbReference type="InterPro" id="IPR032675">
    <property type="entry name" value="LRR_dom_sf"/>
</dbReference>
<keyword evidence="3 7" id="KW-0812">Transmembrane</keyword>
<evidence type="ECO:0000256" key="7">
    <source>
        <dbReference type="SAM" id="Phobius"/>
    </source>
</evidence>
<evidence type="ECO:0000313" key="9">
    <source>
        <dbReference type="EMBL" id="KAK9930210.1"/>
    </source>
</evidence>
<feature type="transmembrane region" description="Helical" evidence="7">
    <location>
        <begin position="583"/>
        <end position="608"/>
    </location>
</feature>
<evidence type="ECO:0000256" key="3">
    <source>
        <dbReference type="ARBA" id="ARBA00022692"/>
    </source>
</evidence>
<keyword evidence="2" id="KW-0433">Leucine-rich repeat</keyword>
<evidence type="ECO:0000313" key="10">
    <source>
        <dbReference type="Proteomes" id="UP001457282"/>
    </source>
</evidence>
<dbReference type="InterPro" id="IPR000719">
    <property type="entry name" value="Prot_kinase_dom"/>
</dbReference>